<evidence type="ECO:0000313" key="3">
    <source>
        <dbReference type="EMBL" id="GAA4932384.1"/>
    </source>
</evidence>
<accession>A0AAV3TY79</accession>
<proteinExistence type="predicted"/>
<feature type="compositionally biased region" description="Low complexity" evidence="1">
    <location>
        <begin position="239"/>
        <end position="248"/>
    </location>
</feature>
<gene>
    <name evidence="3" type="ORF">GCM10025791_06150</name>
</gene>
<dbReference type="Pfam" id="PF05618">
    <property type="entry name" value="Zn_protease"/>
    <property type="match status" value="1"/>
</dbReference>
<feature type="domain" description="Retropepsin-like aspartic endopeptidase" evidence="2">
    <location>
        <begin position="92"/>
        <end position="222"/>
    </location>
</feature>
<comment type="caution">
    <text evidence="3">The sequence shown here is derived from an EMBL/GenBank/DDBJ whole genome shotgun (WGS) entry which is preliminary data.</text>
</comment>
<organism evidence="3 4">
    <name type="scientific">Halioxenophilus aromaticivorans</name>
    <dbReference type="NCBI Taxonomy" id="1306992"/>
    <lineage>
        <taxon>Bacteria</taxon>
        <taxon>Pseudomonadati</taxon>
        <taxon>Pseudomonadota</taxon>
        <taxon>Gammaproteobacteria</taxon>
        <taxon>Alteromonadales</taxon>
        <taxon>Alteromonadaceae</taxon>
        <taxon>Halioxenophilus</taxon>
    </lineage>
</organism>
<dbReference type="InterPro" id="IPR008503">
    <property type="entry name" value="Asp_endopeptidase"/>
</dbReference>
<name>A0AAV3TY79_9ALTE</name>
<evidence type="ECO:0000313" key="4">
    <source>
        <dbReference type="Proteomes" id="UP001409585"/>
    </source>
</evidence>
<reference evidence="4" key="1">
    <citation type="journal article" date="2019" name="Int. J. Syst. Evol. Microbiol.">
        <title>The Global Catalogue of Microorganisms (GCM) 10K type strain sequencing project: providing services to taxonomists for standard genome sequencing and annotation.</title>
        <authorList>
            <consortium name="The Broad Institute Genomics Platform"/>
            <consortium name="The Broad Institute Genome Sequencing Center for Infectious Disease"/>
            <person name="Wu L."/>
            <person name="Ma J."/>
        </authorList>
    </citation>
    <scope>NUCLEOTIDE SEQUENCE [LARGE SCALE GENOMIC DNA]</scope>
    <source>
        <strain evidence="4">JCM 19134</strain>
    </source>
</reference>
<dbReference type="Gene3D" id="2.40.70.10">
    <property type="entry name" value="Acid Proteases"/>
    <property type="match status" value="1"/>
</dbReference>
<keyword evidence="4" id="KW-1185">Reference proteome</keyword>
<sequence>MFSRHLRSAALVASLLTLTGCGLFNTKPNVEEPPVVIEDTEEPITIDEPAVEEPPVMACEPVVIEKEAACPAPVACPTIISGAVTKEGDIAIIGRIEYVDVMSIDMRKKARIDTGAETTSIDASNIVEFERDGRKWVQFTVTDRSSDDMSEVKAPVVRTVRIKQHGVDNVRRQVVELDLRMGTLRETVEVTLADRERFDYPILIGRNFLRGRAVVDVSQKYMTLANGMDNTNEEEVEAPQEVIEQEAPAKQAQGQ</sequence>
<feature type="region of interest" description="Disordered" evidence="1">
    <location>
        <begin position="229"/>
        <end position="255"/>
    </location>
</feature>
<evidence type="ECO:0000256" key="1">
    <source>
        <dbReference type="SAM" id="MobiDB-lite"/>
    </source>
</evidence>
<dbReference type="PANTHER" id="PTHR38037:SF2">
    <property type="entry name" value="ATP-DEPENDENT ZINC PROTEASE DOMAIN-CONTAINING PROTEIN-RELATED"/>
    <property type="match status" value="1"/>
</dbReference>
<dbReference type="PROSITE" id="PS51257">
    <property type="entry name" value="PROKAR_LIPOPROTEIN"/>
    <property type="match status" value="1"/>
</dbReference>
<dbReference type="AlphaFoldDB" id="A0AAV3TY79"/>
<evidence type="ECO:0000259" key="2">
    <source>
        <dbReference type="Pfam" id="PF05618"/>
    </source>
</evidence>
<dbReference type="EMBL" id="BAABLX010000004">
    <property type="protein sequence ID" value="GAA4932384.1"/>
    <property type="molecule type" value="Genomic_DNA"/>
</dbReference>
<dbReference type="PANTHER" id="PTHR38037">
    <property type="entry name" value="ZN_PROTEASE DOMAIN-CONTAINING PROTEIN"/>
    <property type="match status" value="1"/>
</dbReference>
<dbReference type="Proteomes" id="UP001409585">
    <property type="component" value="Unassembled WGS sequence"/>
</dbReference>
<protein>
    <submittedName>
        <fullName evidence="3">RimK/LysX family protein</fullName>
    </submittedName>
</protein>
<dbReference type="SUPFAM" id="SSF50630">
    <property type="entry name" value="Acid proteases"/>
    <property type="match status" value="1"/>
</dbReference>
<dbReference type="InterPro" id="IPR021109">
    <property type="entry name" value="Peptidase_aspartic_dom_sf"/>
</dbReference>